<dbReference type="GeneID" id="94552472"/>
<evidence type="ECO:0000256" key="1">
    <source>
        <dbReference type="SAM" id="Phobius"/>
    </source>
</evidence>
<sequence>MEIRYTITEEDYIQFNLYHIEESASLRKQFQMLRLYLPLLMAVVIFLVGTQVLKQPALYWVVVAVLYAVGWFVIYPRLYKKSIRKNVVKMAREGDNTSVFGDKTLEIAGDKITISGQDTTEIIDKTAIKEIKQKKDLLILYNSSVSAHIIPTRYLTDSELATLTAFLKK</sequence>
<organism evidence="2 3">
    <name type="scientific">Jeotgalibaca porci</name>
    <dbReference type="NCBI Taxonomy" id="1868793"/>
    <lineage>
        <taxon>Bacteria</taxon>
        <taxon>Bacillati</taxon>
        <taxon>Bacillota</taxon>
        <taxon>Bacilli</taxon>
        <taxon>Lactobacillales</taxon>
        <taxon>Carnobacteriaceae</taxon>
        <taxon>Jeotgalibaca</taxon>
    </lineage>
</organism>
<keyword evidence="3" id="KW-1185">Reference proteome</keyword>
<keyword evidence="1" id="KW-1133">Transmembrane helix</keyword>
<evidence type="ECO:0000313" key="3">
    <source>
        <dbReference type="Proteomes" id="UP000501830"/>
    </source>
</evidence>
<gene>
    <name evidence="2" type="ORF">G7058_04220</name>
</gene>
<dbReference type="Proteomes" id="UP000501830">
    <property type="component" value="Chromosome"/>
</dbReference>
<evidence type="ECO:0000313" key="2">
    <source>
        <dbReference type="EMBL" id="QIK51331.1"/>
    </source>
</evidence>
<keyword evidence="1" id="KW-0472">Membrane</keyword>
<feature type="transmembrane region" description="Helical" evidence="1">
    <location>
        <begin position="35"/>
        <end position="52"/>
    </location>
</feature>
<dbReference type="AlphaFoldDB" id="A0A6G7WGH7"/>
<dbReference type="EMBL" id="CP049889">
    <property type="protein sequence ID" value="QIK51331.1"/>
    <property type="molecule type" value="Genomic_DNA"/>
</dbReference>
<feature type="transmembrane region" description="Helical" evidence="1">
    <location>
        <begin position="58"/>
        <end position="75"/>
    </location>
</feature>
<protein>
    <submittedName>
        <fullName evidence="2">YcxB family protein</fullName>
    </submittedName>
</protein>
<dbReference type="RefSeq" id="WP_166062385.1">
    <property type="nucleotide sequence ID" value="NZ_CP049889.1"/>
</dbReference>
<proteinExistence type="predicted"/>
<keyword evidence="1" id="KW-0812">Transmembrane</keyword>
<name>A0A6G7WGH7_9LACT</name>
<accession>A0A6G7WGH7</accession>
<reference evidence="2 3" key="1">
    <citation type="journal article" date="2017" name="Int. J. Syst. Evol. Microbiol.">
        <title>Jeotgalibaca porci sp. nov. and Jeotgalibaca arthritidis sp. nov., isolated from pigs, and emended description of the genus Jeotgalibaca.</title>
        <authorList>
            <person name="Zamora L."/>
            <person name="Perez-Sancho M."/>
            <person name="Dominguez L."/>
            <person name="Fernandez-Garayzabal J.F."/>
            <person name="Vela A.I."/>
        </authorList>
    </citation>
    <scope>NUCLEOTIDE SEQUENCE [LARGE SCALE GENOMIC DNA]</scope>
    <source>
        <strain evidence="2 3">CCUG 69148</strain>
    </source>
</reference>
<dbReference type="KEGG" id="jpo:G7058_04220"/>